<name>A0A0P1GAN1_9RHOB</name>
<evidence type="ECO:0000313" key="2">
    <source>
        <dbReference type="Proteomes" id="UP000054935"/>
    </source>
</evidence>
<evidence type="ECO:0000313" key="1">
    <source>
        <dbReference type="EMBL" id="CUH78532.1"/>
    </source>
</evidence>
<organism evidence="1 2">
    <name type="scientific">Tropicibacter naphthalenivorans</name>
    <dbReference type="NCBI Taxonomy" id="441103"/>
    <lineage>
        <taxon>Bacteria</taxon>
        <taxon>Pseudomonadati</taxon>
        <taxon>Pseudomonadota</taxon>
        <taxon>Alphaproteobacteria</taxon>
        <taxon>Rhodobacterales</taxon>
        <taxon>Roseobacteraceae</taxon>
        <taxon>Tropicibacter</taxon>
    </lineage>
</organism>
<dbReference type="EMBL" id="CYSE01000003">
    <property type="protein sequence ID" value="CUH78532.1"/>
    <property type="molecule type" value="Genomic_DNA"/>
</dbReference>
<reference evidence="1 2" key="1">
    <citation type="submission" date="2015-09" db="EMBL/GenBank/DDBJ databases">
        <authorList>
            <consortium name="Swine Surveillance"/>
        </authorList>
    </citation>
    <scope>NUCLEOTIDE SEQUENCE [LARGE SCALE GENOMIC DNA]</scope>
    <source>
        <strain evidence="1 2">CECT 7648</strain>
    </source>
</reference>
<protein>
    <submittedName>
        <fullName evidence="1">Uncharacterized protein</fullName>
    </submittedName>
</protein>
<accession>A0A0P1GAN1</accession>
<dbReference type="RefSeq" id="WP_058247523.1">
    <property type="nucleotide sequence ID" value="NZ_CYSE01000003.1"/>
</dbReference>
<dbReference type="Proteomes" id="UP000054935">
    <property type="component" value="Unassembled WGS sequence"/>
</dbReference>
<keyword evidence="2" id="KW-1185">Reference proteome</keyword>
<sequence>MSVIKALRKTKKEFSCAEDVFNLMKGYTNRIAETKVSRLEKECQADRREIIGLLKRLEELELGRFWVGRRGQESRFEYWVHVKEIGQAALGEINEIDFGEDEWDEDEILGLHKQLIARSLGVDTEAVVLRIKR</sequence>
<dbReference type="AlphaFoldDB" id="A0A0P1GAN1"/>
<dbReference type="STRING" id="441103.TRN7648_02023"/>
<gene>
    <name evidence="1" type="ORF">TRN7648_02023</name>
</gene>
<dbReference type="OrthoDB" id="8452580at2"/>
<proteinExistence type="predicted"/>